<evidence type="ECO:0000256" key="1">
    <source>
        <dbReference type="ARBA" id="ARBA00004194"/>
    </source>
</evidence>
<evidence type="ECO:0000256" key="2">
    <source>
        <dbReference type="ARBA" id="ARBA00022692"/>
    </source>
</evidence>
<evidence type="ECO:0000313" key="13">
    <source>
        <dbReference type="Proteomes" id="UP000749559"/>
    </source>
</evidence>
<keyword evidence="7" id="KW-0333">Golgi apparatus</keyword>
<dbReference type="AlphaFoldDB" id="A0A8J1XHL3"/>
<dbReference type="Pfam" id="PF03388">
    <property type="entry name" value="Lectin_leg-like"/>
    <property type="match status" value="1"/>
</dbReference>
<organism evidence="12 13">
    <name type="scientific">Owenia fusiformis</name>
    <name type="common">Polychaete worm</name>
    <dbReference type="NCBI Taxonomy" id="6347"/>
    <lineage>
        <taxon>Eukaryota</taxon>
        <taxon>Metazoa</taxon>
        <taxon>Spiralia</taxon>
        <taxon>Lophotrochozoa</taxon>
        <taxon>Annelida</taxon>
        <taxon>Polychaeta</taxon>
        <taxon>Sedentaria</taxon>
        <taxon>Canalipalpata</taxon>
        <taxon>Sabellida</taxon>
        <taxon>Oweniida</taxon>
        <taxon>Oweniidae</taxon>
        <taxon>Owenia</taxon>
    </lineage>
</organism>
<dbReference type="OrthoDB" id="270293at2759"/>
<dbReference type="GO" id="GO:0030134">
    <property type="term" value="C:COPII-coated ER to Golgi transport vesicle"/>
    <property type="evidence" value="ECO:0007669"/>
    <property type="project" value="TreeGrafter"/>
</dbReference>
<dbReference type="FunFam" id="2.60.120.200:FF:000017">
    <property type="entry name" value="Vesicular integral-membrane protein VIP36"/>
    <property type="match status" value="1"/>
</dbReference>
<keyword evidence="8" id="KW-0472">Membrane</keyword>
<keyword evidence="9" id="KW-1015">Disulfide bond</keyword>
<keyword evidence="10" id="KW-0325">Glycoprotein</keyword>
<protein>
    <submittedName>
        <fullName evidence="12">Uncharacterized protein</fullName>
    </submittedName>
</protein>
<proteinExistence type="predicted"/>
<evidence type="ECO:0000256" key="7">
    <source>
        <dbReference type="ARBA" id="ARBA00023034"/>
    </source>
</evidence>
<dbReference type="PROSITE" id="PS51328">
    <property type="entry name" value="L_LECTIN_LIKE"/>
    <property type="match status" value="1"/>
</dbReference>
<name>A0A8J1XHL3_OWEFU</name>
<keyword evidence="4" id="KW-0732">Signal</keyword>
<gene>
    <name evidence="12" type="ORF">OFUS_LOCUS9163</name>
</gene>
<keyword evidence="6" id="KW-1133">Transmembrane helix</keyword>
<keyword evidence="3" id="KW-0479">Metal-binding</keyword>
<dbReference type="Gene3D" id="2.60.120.200">
    <property type="match status" value="1"/>
</dbReference>
<comment type="subcellular location">
    <subcellularLocation>
        <location evidence="11">Endomembrane system</location>
        <topology evidence="11">Single-pass type I membrane protein</topology>
    </subcellularLocation>
    <subcellularLocation>
        <location evidence="1">Golgi apparatus membrane</location>
        <topology evidence="1">Single-pass membrane protein</topology>
    </subcellularLocation>
</comment>
<dbReference type="InterPro" id="IPR013320">
    <property type="entry name" value="ConA-like_dom_sf"/>
</dbReference>
<dbReference type="GO" id="GO:0006888">
    <property type="term" value="P:endoplasmic reticulum to Golgi vesicle-mediated transport"/>
    <property type="evidence" value="ECO:0007669"/>
    <property type="project" value="TreeGrafter"/>
</dbReference>
<evidence type="ECO:0000256" key="4">
    <source>
        <dbReference type="ARBA" id="ARBA00022729"/>
    </source>
</evidence>
<evidence type="ECO:0000256" key="3">
    <source>
        <dbReference type="ARBA" id="ARBA00022723"/>
    </source>
</evidence>
<dbReference type="Proteomes" id="UP000749559">
    <property type="component" value="Unassembled WGS sequence"/>
</dbReference>
<evidence type="ECO:0000256" key="5">
    <source>
        <dbReference type="ARBA" id="ARBA00022734"/>
    </source>
</evidence>
<evidence type="ECO:0000256" key="6">
    <source>
        <dbReference type="ARBA" id="ARBA00022989"/>
    </source>
</evidence>
<dbReference type="PANTHER" id="PTHR12223:SF45">
    <property type="entry name" value="RE50040P"/>
    <property type="match status" value="1"/>
</dbReference>
<keyword evidence="13" id="KW-1185">Reference proteome</keyword>
<evidence type="ECO:0000256" key="9">
    <source>
        <dbReference type="ARBA" id="ARBA00023157"/>
    </source>
</evidence>
<dbReference type="InterPro" id="IPR005052">
    <property type="entry name" value="Lectin_leg"/>
</dbReference>
<comment type="caution">
    <text evidence="12">The sequence shown here is derived from an EMBL/GenBank/DDBJ whole genome shotgun (WGS) entry which is preliminary data.</text>
</comment>
<dbReference type="EMBL" id="CAIIXF020000005">
    <property type="protein sequence ID" value="CAH1782750.1"/>
    <property type="molecule type" value="Genomic_DNA"/>
</dbReference>
<evidence type="ECO:0000256" key="8">
    <source>
        <dbReference type="ARBA" id="ARBA00023136"/>
    </source>
</evidence>
<keyword evidence="2" id="KW-0812">Transmembrane</keyword>
<dbReference type="GO" id="GO:0005537">
    <property type="term" value="F:D-mannose binding"/>
    <property type="evidence" value="ECO:0007669"/>
    <property type="project" value="TreeGrafter"/>
</dbReference>
<dbReference type="GO" id="GO:0046872">
    <property type="term" value="F:metal ion binding"/>
    <property type="evidence" value="ECO:0007669"/>
    <property type="project" value="UniProtKB-KW"/>
</dbReference>
<accession>A0A8J1XHL3</accession>
<keyword evidence="5" id="KW-0430">Lectin</keyword>
<dbReference type="GO" id="GO:0005789">
    <property type="term" value="C:endoplasmic reticulum membrane"/>
    <property type="evidence" value="ECO:0007669"/>
    <property type="project" value="TreeGrafter"/>
</dbReference>
<evidence type="ECO:0000256" key="11">
    <source>
        <dbReference type="ARBA" id="ARBA00046288"/>
    </source>
</evidence>
<dbReference type="GO" id="GO:0005793">
    <property type="term" value="C:endoplasmic reticulum-Golgi intermediate compartment"/>
    <property type="evidence" value="ECO:0007669"/>
    <property type="project" value="TreeGrafter"/>
</dbReference>
<dbReference type="PANTHER" id="PTHR12223">
    <property type="entry name" value="VESICULAR MANNOSE-BINDING LECTIN"/>
    <property type="match status" value="1"/>
</dbReference>
<evidence type="ECO:0000313" key="12">
    <source>
        <dbReference type="EMBL" id="CAH1782750.1"/>
    </source>
</evidence>
<dbReference type="GO" id="GO:0000139">
    <property type="term" value="C:Golgi membrane"/>
    <property type="evidence" value="ECO:0007669"/>
    <property type="project" value="UniProtKB-SubCell"/>
</dbReference>
<reference evidence="12" key="1">
    <citation type="submission" date="2022-03" db="EMBL/GenBank/DDBJ databases">
        <authorList>
            <person name="Martin C."/>
        </authorList>
    </citation>
    <scope>NUCLEOTIDE SEQUENCE</scope>
</reference>
<evidence type="ECO:0000256" key="10">
    <source>
        <dbReference type="ARBA" id="ARBA00023180"/>
    </source>
</evidence>
<dbReference type="InterPro" id="IPR051136">
    <property type="entry name" value="Intracellular_Lectin-GPT"/>
</dbReference>
<dbReference type="SUPFAM" id="SSF49899">
    <property type="entry name" value="Concanavalin A-like lectins/glucanases"/>
    <property type="match status" value="1"/>
</dbReference>
<sequence>MAKFVSFLSFFVLFVFSKWIVSGEWNTNDFLKREHTLVKPYQSGGSAMPLWDFVGSTMVTSKFIRLTSDHQSKQGGLWNSVQCWIHNWELHVHFKVHGGGTSLFGDGFAIWYTKERSQLGNVFGSKDNFMGLGILLDTYSNHNGPHNHGHPYISAMVGNGSMSYDHDADGTHTELAGCEAQFRNKPHETYVAIRYEDFTLTVSMDIDGKNAWKKCFEVKGVRLPTGYYFGASAATGQLADNHDIISMKLYQLQSDFDESKQGNDREDYTKIEPGAEYFAPPRDHVDDVKGGFMSGGGGLSGWKLLVIIIVSIIGLGICGMVGFMLYLKKQEDNRKRFY</sequence>